<organism evidence="3 5">
    <name type="scientific">Vanilla planifolia</name>
    <name type="common">Vanilla</name>
    <dbReference type="NCBI Taxonomy" id="51239"/>
    <lineage>
        <taxon>Eukaryota</taxon>
        <taxon>Viridiplantae</taxon>
        <taxon>Streptophyta</taxon>
        <taxon>Embryophyta</taxon>
        <taxon>Tracheophyta</taxon>
        <taxon>Spermatophyta</taxon>
        <taxon>Magnoliopsida</taxon>
        <taxon>Liliopsida</taxon>
        <taxon>Asparagales</taxon>
        <taxon>Orchidaceae</taxon>
        <taxon>Vanilloideae</taxon>
        <taxon>Vanilleae</taxon>
        <taxon>Vanilla</taxon>
    </lineage>
</organism>
<proteinExistence type="predicted"/>
<feature type="region of interest" description="Disordered" evidence="1">
    <location>
        <begin position="118"/>
        <end position="138"/>
    </location>
</feature>
<name>A0A835P3B0_VANPL</name>
<evidence type="ECO:0000313" key="3">
    <source>
        <dbReference type="EMBL" id="KAG0446075.1"/>
    </source>
</evidence>
<dbReference type="Proteomes" id="UP000636800">
    <property type="component" value="Unassembled WGS sequence"/>
</dbReference>
<sequence>MGRIALPVREKKKAKKSRRRSTVTGYPALKATGLPDEPRLPPWFGPSVGPGETSTVPAIRPGTADQNLSRTAQGDYSAHVRRHRQNTPPTPHRGAAFRQQPGVREFIHGRWHVSHRCSRSRPHRSHGKMPQAATALYA</sequence>
<evidence type="ECO:0000313" key="5">
    <source>
        <dbReference type="Proteomes" id="UP000639772"/>
    </source>
</evidence>
<dbReference type="EMBL" id="JADCNM010000619">
    <property type="protein sequence ID" value="KAG0446075.1"/>
    <property type="molecule type" value="Genomic_DNA"/>
</dbReference>
<reference evidence="4 5" key="1">
    <citation type="journal article" date="2020" name="Nat. Food">
        <title>A phased Vanilla planifolia genome enables genetic improvement of flavour and production.</title>
        <authorList>
            <person name="Hasing T."/>
            <person name="Tang H."/>
            <person name="Brym M."/>
            <person name="Khazi F."/>
            <person name="Huang T."/>
            <person name="Chambers A.H."/>
        </authorList>
    </citation>
    <scope>NUCLEOTIDE SEQUENCE [LARGE SCALE GENOMIC DNA]</scope>
    <source>
        <tissue evidence="3">Leaf</tissue>
    </source>
</reference>
<gene>
    <name evidence="2" type="ORF">HPP92_029012</name>
    <name evidence="3" type="ORF">HPP92_029024</name>
</gene>
<evidence type="ECO:0000256" key="1">
    <source>
        <dbReference type="SAM" id="MobiDB-lite"/>
    </source>
</evidence>
<protein>
    <submittedName>
        <fullName evidence="3">Uncharacterized protein</fullName>
    </submittedName>
</protein>
<feature type="compositionally biased region" description="Polar residues" evidence="1">
    <location>
        <begin position="64"/>
        <end position="74"/>
    </location>
</feature>
<evidence type="ECO:0000313" key="4">
    <source>
        <dbReference type="Proteomes" id="UP000636800"/>
    </source>
</evidence>
<keyword evidence="4" id="KW-1185">Reference proteome</keyword>
<feature type="compositionally biased region" description="Basic residues" evidence="1">
    <location>
        <begin position="118"/>
        <end position="127"/>
    </location>
</feature>
<dbReference type="Proteomes" id="UP000639772">
    <property type="component" value="Unassembled WGS sequence"/>
</dbReference>
<comment type="caution">
    <text evidence="3">The sequence shown here is derived from an EMBL/GenBank/DDBJ whole genome shotgun (WGS) entry which is preliminary data.</text>
</comment>
<dbReference type="EMBL" id="JADCNL010000618">
    <property type="protein sequence ID" value="KAG0446072.1"/>
    <property type="molecule type" value="Genomic_DNA"/>
</dbReference>
<feature type="region of interest" description="Disordered" evidence="1">
    <location>
        <begin position="1"/>
        <end position="98"/>
    </location>
</feature>
<accession>A0A835P3B0</accession>
<dbReference type="AlphaFoldDB" id="A0A835P3B0"/>
<evidence type="ECO:0000313" key="2">
    <source>
        <dbReference type="EMBL" id="KAG0446072.1"/>
    </source>
</evidence>
<feature type="compositionally biased region" description="Basic residues" evidence="1">
    <location>
        <begin position="10"/>
        <end position="21"/>
    </location>
</feature>